<dbReference type="Proteomes" id="UP000664417">
    <property type="component" value="Unassembled WGS sequence"/>
</dbReference>
<organism evidence="14 15">
    <name type="scientific">Acanthopleuribacter pedis</name>
    <dbReference type="NCBI Taxonomy" id="442870"/>
    <lineage>
        <taxon>Bacteria</taxon>
        <taxon>Pseudomonadati</taxon>
        <taxon>Acidobacteriota</taxon>
        <taxon>Holophagae</taxon>
        <taxon>Acanthopleuribacterales</taxon>
        <taxon>Acanthopleuribacteraceae</taxon>
        <taxon>Acanthopleuribacter</taxon>
    </lineage>
</organism>
<protein>
    <submittedName>
        <fullName evidence="14">TonB-dependent receptor</fullName>
    </submittedName>
</protein>
<dbReference type="Gene3D" id="2.170.130.10">
    <property type="entry name" value="TonB-dependent receptor, plug domain"/>
    <property type="match status" value="1"/>
</dbReference>
<evidence type="ECO:0000256" key="2">
    <source>
        <dbReference type="ARBA" id="ARBA00022448"/>
    </source>
</evidence>
<accession>A0A8J7U3P2</accession>
<reference evidence="14" key="1">
    <citation type="submission" date="2021-03" db="EMBL/GenBank/DDBJ databases">
        <authorList>
            <person name="Wang G."/>
        </authorList>
    </citation>
    <scope>NUCLEOTIDE SEQUENCE</scope>
    <source>
        <strain evidence="14">KCTC 12899</strain>
    </source>
</reference>
<keyword evidence="6 8" id="KW-0472">Membrane</keyword>
<dbReference type="Gene3D" id="2.60.40.1120">
    <property type="entry name" value="Carboxypeptidase-like, regulatory domain"/>
    <property type="match status" value="1"/>
</dbReference>
<proteinExistence type="inferred from homology"/>
<comment type="subcellular location">
    <subcellularLocation>
        <location evidence="1 8">Cell outer membrane</location>
        <topology evidence="1 8">Multi-pass membrane protein</topology>
    </subcellularLocation>
</comment>
<keyword evidence="3 8" id="KW-1134">Transmembrane beta strand</keyword>
<evidence type="ECO:0000259" key="12">
    <source>
        <dbReference type="Pfam" id="PF00593"/>
    </source>
</evidence>
<feature type="signal peptide" evidence="11">
    <location>
        <begin position="1"/>
        <end position="35"/>
    </location>
</feature>
<name>A0A8J7U3P2_9BACT</name>
<feature type="domain" description="TonB-dependent receptor plug" evidence="13">
    <location>
        <begin position="140"/>
        <end position="260"/>
    </location>
</feature>
<keyword evidence="15" id="KW-1185">Reference proteome</keyword>
<evidence type="ECO:0000256" key="5">
    <source>
        <dbReference type="ARBA" id="ARBA00023077"/>
    </source>
</evidence>
<dbReference type="SUPFAM" id="SSF49464">
    <property type="entry name" value="Carboxypeptidase regulatory domain-like"/>
    <property type="match status" value="1"/>
</dbReference>
<evidence type="ECO:0000256" key="9">
    <source>
        <dbReference type="RuleBase" id="RU003357"/>
    </source>
</evidence>
<dbReference type="PROSITE" id="PS52016">
    <property type="entry name" value="TONB_DEPENDENT_REC_3"/>
    <property type="match status" value="1"/>
</dbReference>
<evidence type="ECO:0000256" key="3">
    <source>
        <dbReference type="ARBA" id="ARBA00022452"/>
    </source>
</evidence>
<comment type="similarity">
    <text evidence="8 9">Belongs to the TonB-dependent receptor family.</text>
</comment>
<dbReference type="PANTHER" id="PTHR47234">
    <property type="match status" value="1"/>
</dbReference>
<dbReference type="InterPro" id="IPR036942">
    <property type="entry name" value="Beta-barrel_TonB_sf"/>
</dbReference>
<keyword evidence="5 9" id="KW-0798">TonB box</keyword>
<feature type="chain" id="PRO_5035261924" evidence="11">
    <location>
        <begin position="36"/>
        <end position="900"/>
    </location>
</feature>
<evidence type="ECO:0000256" key="10">
    <source>
        <dbReference type="SAM" id="MobiDB-lite"/>
    </source>
</evidence>
<dbReference type="InterPro" id="IPR008969">
    <property type="entry name" value="CarboxyPept-like_regulatory"/>
</dbReference>
<evidence type="ECO:0000256" key="7">
    <source>
        <dbReference type="ARBA" id="ARBA00023237"/>
    </source>
</evidence>
<dbReference type="PANTHER" id="PTHR47234:SF3">
    <property type="entry name" value="SECRETIN_TONB SHORT N-TERMINAL DOMAIN-CONTAINING PROTEIN"/>
    <property type="match status" value="1"/>
</dbReference>
<feature type="domain" description="TonB-dependent receptor-like beta-barrel" evidence="12">
    <location>
        <begin position="406"/>
        <end position="858"/>
    </location>
</feature>
<sequence>MHQPQPLSHLTHRIFGAVWRLLPALLLLAPAHGFAQDGASGLLKGMVRDANTKNAVSGANIVVINNQKIVVSDRNGSFSLRLKGGTYQLMVSHPDFETTYLNTDIAAGGTRELDVHMIASLANFGEELVVLGSRAARTALETPVPVDVMHAEELKATGMVETSRMLQFLAPSFNFSTSTISDGTDIVRPSTLRGLGPDQTLVLVNGKRRHAGALVHVNGSVGRGTAGVDLNAIPGAAIERIEILRDGASAQYGSDAIAGVINLILKNDIGTSFDINAGQTYEEDGETLTGSVNHGWRIGERGFLNLTGEFRDRAATNRAGLDPRPQYPALPDGSPDPREQSFDRLNHRYGDADSENLGLFVNASFPIGIDSEIYLFGGITEREGESGGFYRRALDNRNVPEIYPDGFLPLINTTVDDQSLSIGYKTLINNWVLDISATTGGNSFDFDINNSVNVSLGAASPTEAFAGSLEFNQTTLGADLFGTVDFGRPVNLAFGFEWREDSYQIGAGETASWIDGGVPNQAGGRAAPGIQVFPGFRPGNEVDADRDNIAVYGELETNLSEPLLVSLAGRFEDYSDFGNNFSGKLAFRYSAHKNLAFRTSASTGFRAPSLHQSFFNNTSTQFVTDEVSNELVPFEVGTFRNNDPVTQAFGIPELKEETSVNLSAGFTWKPSRNLSITADMYQIDIDDRIVISGQFQASADPQIAALLEPFDVSAAQFFTNAVDTETQGGDLVIAYGFDLGEEKRLRLTAAANWNDTQVVGEPQTPAELEGFGSTLFNRIERERIETAQPRSQISLTAAYEVKQLTITARANRFGSVKTVESAADPSRDQVFGAKTLVDLDLSLRFGHHLTWSLGANNLFDTYPDENNPGLSFNGIFVYPRRTAPFGFNGGSFYTRLSYLF</sequence>
<evidence type="ECO:0000256" key="8">
    <source>
        <dbReference type="PROSITE-ProRule" id="PRU01360"/>
    </source>
</evidence>
<evidence type="ECO:0000256" key="11">
    <source>
        <dbReference type="SAM" id="SignalP"/>
    </source>
</evidence>
<dbReference type="Pfam" id="PF00593">
    <property type="entry name" value="TonB_dep_Rec_b-barrel"/>
    <property type="match status" value="1"/>
</dbReference>
<dbReference type="Pfam" id="PF07715">
    <property type="entry name" value="Plug"/>
    <property type="match status" value="1"/>
</dbReference>
<dbReference type="EMBL" id="JAFREP010000014">
    <property type="protein sequence ID" value="MBO1319817.1"/>
    <property type="molecule type" value="Genomic_DNA"/>
</dbReference>
<dbReference type="Pfam" id="PF13620">
    <property type="entry name" value="CarboxypepD_reg"/>
    <property type="match status" value="1"/>
</dbReference>
<dbReference type="InterPro" id="IPR012910">
    <property type="entry name" value="Plug_dom"/>
</dbReference>
<evidence type="ECO:0000313" key="15">
    <source>
        <dbReference type="Proteomes" id="UP000664417"/>
    </source>
</evidence>
<keyword evidence="11" id="KW-0732">Signal</keyword>
<feature type="region of interest" description="Disordered" evidence="10">
    <location>
        <begin position="316"/>
        <end position="343"/>
    </location>
</feature>
<dbReference type="AlphaFoldDB" id="A0A8J7U3P2"/>
<comment type="caution">
    <text evidence="14">The sequence shown here is derived from an EMBL/GenBank/DDBJ whole genome shotgun (WGS) entry which is preliminary data.</text>
</comment>
<evidence type="ECO:0000256" key="6">
    <source>
        <dbReference type="ARBA" id="ARBA00023136"/>
    </source>
</evidence>
<evidence type="ECO:0000259" key="13">
    <source>
        <dbReference type="Pfam" id="PF07715"/>
    </source>
</evidence>
<evidence type="ECO:0000313" key="14">
    <source>
        <dbReference type="EMBL" id="MBO1319817.1"/>
    </source>
</evidence>
<dbReference type="InterPro" id="IPR039426">
    <property type="entry name" value="TonB-dep_rcpt-like"/>
</dbReference>
<evidence type="ECO:0000256" key="4">
    <source>
        <dbReference type="ARBA" id="ARBA00022692"/>
    </source>
</evidence>
<dbReference type="InterPro" id="IPR037066">
    <property type="entry name" value="Plug_dom_sf"/>
</dbReference>
<dbReference type="SUPFAM" id="SSF56935">
    <property type="entry name" value="Porins"/>
    <property type="match status" value="1"/>
</dbReference>
<gene>
    <name evidence="14" type="ORF">J3U88_15180</name>
</gene>
<keyword evidence="14" id="KW-0675">Receptor</keyword>
<keyword evidence="2 8" id="KW-0813">Transport</keyword>
<dbReference type="InterPro" id="IPR000531">
    <property type="entry name" value="Beta-barrel_TonB"/>
</dbReference>
<dbReference type="CDD" id="cd01347">
    <property type="entry name" value="ligand_gated_channel"/>
    <property type="match status" value="1"/>
</dbReference>
<keyword evidence="7 8" id="KW-0998">Cell outer membrane</keyword>
<dbReference type="RefSeq" id="WP_207859721.1">
    <property type="nucleotide sequence ID" value="NZ_JAFREP010000014.1"/>
</dbReference>
<evidence type="ECO:0000256" key="1">
    <source>
        <dbReference type="ARBA" id="ARBA00004571"/>
    </source>
</evidence>
<dbReference type="GO" id="GO:0009279">
    <property type="term" value="C:cell outer membrane"/>
    <property type="evidence" value="ECO:0007669"/>
    <property type="project" value="UniProtKB-SubCell"/>
</dbReference>
<keyword evidence="4 8" id="KW-0812">Transmembrane</keyword>
<dbReference type="Gene3D" id="2.40.170.20">
    <property type="entry name" value="TonB-dependent receptor, beta-barrel domain"/>
    <property type="match status" value="1"/>
</dbReference>